<organism evidence="5 6">
    <name type="scientific">Allopseudospirillum japonicum</name>
    <dbReference type="NCBI Taxonomy" id="64971"/>
    <lineage>
        <taxon>Bacteria</taxon>
        <taxon>Pseudomonadati</taxon>
        <taxon>Pseudomonadota</taxon>
        <taxon>Gammaproteobacteria</taxon>
        <taxon>Oceanospirillales</taxon>
        <taxon>Oceanospirillaceae</taxon>
        <taxon>Allopseudospirillum</taxon>
    </lineage>
</organism>
<dbReference type="GO" id="GO:0009523">
    <property type="term" value="C:photosystem II"/>
    <property type="evidence" value="ECO:0007669"/>
    <property type="project" value="UniProtKB-KW"/>
</dbReference>
<feature type="signal peptide" evidence="3">
    <location>
        <begin position="1"/>
        <end position="31"/>
    </location>
</feature>
<sequence>MSIFPSMPSARMRIWLACLLLACILTPQLQASTTSKYQYPDTYVLQTSPINRQATSSLLLDLIRVGSRLLALGQGGHILYSDDQGQSWQQAQVPTTSLLTSITFSDARTGWAVGHQGLILTTQDAGASWQIAYRHAEYLAQAAQIHLPALRTQVDQLSQAVQNAPAHQRADMEAELEQARWDLEDARFLYQPEALPPLLDIHFSSAQEGWAVGAYNTLIHTQDGGQTWQPISQRIPNPDGMHLYAVTHLKDALFIAGEGGFLAYSTDQGQHWSTLDSPYQGSWFHIQADPQQGHLYLLGLRGHAFVSQDQGHSWQSLFTSDTQTTPKVSFNALRILADGALVLWGQAGEYWYQPHNQAPWQAYQAPQGTSLMTGLALNHNTLLAVGQGGLHKIKHPQVVTPSTPSPSTQEP</sequence>
<proteinExistence type="predicted"/>
<evidence type="ECO:0000313" key="5">
    <source>
        <dbReference type="EMBL" id="SEI59436.1"/>
    </source>
</evidence>
<dbReference type="CDD" id="cd15482">
    <property type="entry name" value="Sialidase_non-viral"/>
    <property type="match status" value="1"/>
</dbReference>
<feature type="domain" description="Photosynthesis system II assembly factor Ycf48/Hcf136-like" evidence="4">
    <location>
        <begin position="198"/>
        <end position="368"/>
    </location>
</feature>
<name>A0A1H6RYD8_9GAMM</name>
<dbReference type="Gene3D" id="2.130.10.10">
    <property type="entry name" value="YVTN repeat-like/Quinoprotein amine dehydrogenase"/>
    <property type="match status" value="2"/>
</dbReference>
<evidence type="ECO:0000313" key="6">
    <source>
        <dbReference type="Proteomes" id="UP000242999"/>
    </source>
</evidence>
<dbReference type="Pfam" id="PF14870">
    <property type="entry name" value="PSII_BNR"/>
    <property type="match status" value="2"/>
</dbReference>
<dbReference type="RefSeq" id="WP_177166810.1">
    <property type="nucleotide sequence ID" value="NZ_FNYH01000005.1"/>
</dbReference>
<feature type="chain" id="PRO_5017228036" description="Photosynthesis system II assembly factor Ycf48/Hcf136-like domain-containing protein" evidence="3">
    <location>
        <begin position="32"/>
        <end position="411"/>
    </location>
</feature>
<dbReference type="STRING" id="64971.SAMN05421831_10518"/>
<dbReference type="EMBL" id="FNYH01000005">
    <property type="protein sequence ID" value="SEI59436.1"/>
    <property type="molecule type" value="Genomic_DNA"/>
</dbReference>
<protein>
    <recommendedName>
        <fullName evidence="4">Photosynthesis system II assembly factor Ycf48/Hcf136-like domain-containing protein</fullName>
    </recommendedName>
</protein>
<dbReference type="InterPro" id="IPR036278">
    <property type="entry name" value="Sialidase_sf"/>
</dbReference>
<evidence type="ECO:0000259" key="4">
    <source>
        <dbReference type="Pfam" id="PF14870"/>
    </source>
</evidence>
<dbReference type="InterPro" id="IPR028203">
    <property type="entry name" value="PSII_CF48-like_dom"/>
</dbReference>
<dbReference type="InterPro" id="IPR015943">
    <property type="entry name" value="WD40/YVTN_repeat-like_dom_sf"/>
</dbReference>
<dbReference type="PANTHER" id="PTHR47199">
    <property type="entry name" value="PHOTOSYSTEM II STABILITY/ASSEMBLY FACTOR HCF136, CHLOROPLASTIC"/>
    <property type="match status" value="1"/>
</dbReference>
<evidence type="ECO:0000256" key="2">
    <source>
        <dbReference type="ARBA" id="ARBA00023276"/>
    </source>
</evidence>
<dbReference type="SUPFAM" id="SSF50939">
    <property type="entry name" value="Sialidases"/>
    <property type="match status" value="1"/>
</dbReference>
<gene>
    <name evidence="5" type="ORF">SAMN05421831_10518</name>
</gene>
<evidence type="ECO:0000256" key="3">
    <source>
        <dbReference type="SAM" id="SignalP"/>
    </source>
</evidence>
<keyword evidence="1" id="KW-0602">Photosynthesis</keyword>
<accession>A0A1H6RYD8</accession>
<reference evidence="6" key="1">
    <citation type="submission" date="2016-10" db="EMBL/GenBank/DDBJ databases">
        <authorList>
            <person name="Varghese N."/>
            <person name="Submissions S."/>
        </authorList>
    </citation>
    <scope>NUCLEOTIDE SEQUENCE [LARGE SCALE GENOMIC DNA]</scope>
    <source>
        <strain evidence="6">DSM 7165</strain>
    </source>
</reference>
<keyword evidence="2" id="KW-0604">Photosystem II</keyword>
<dbReference type="PANTHER" id="PTHR47199:SF2">
    <property type="entry name" value="PHOTOSYSTEM II STABILITY_ASSEMBLY FACTOR HCF136, CHLOROPLASTIC"/>
    <property type="match status" value="1"/>
</dbReference>
<keyword evidence="6" id="KW-1185">Reference proteome</keyword>
<evidence type="ECO:0000256" key="1">
    <source>
        <dbReference type="ARBA" id="ARBA00022531"/>
    </source>
</evidence>
<dbReference type="AlphaFoldDB" id="A0A1H6RYD8"/>
<keyword evidence="3" id="KW-0732">Signal</keyword>
<dbReference type="GO" id="GO:0015979">
    <property type="term" value="P:photosynthesis"/>
    <property type="evidence" value="ECO:0007669"/>
    <property type="project" value="UniProtKB-KW"/>
</dbReference>
<dbReference type="Proteomes" id="UP000242999">
    <property type="component" value="Unassembled WGS sequence"/>
</dbReference>
<feature type="domain" description="Photosynthesis system II assembly factor Ycf48/Hcf136-like" evidence="4">
    <location>
        <begin position="85"/>
        <end position="131"/>
    </location>
</feature>